<protein>
    <submittedName>
        <fullName evidence="10">2-polyprenyl-6-methoxyphenol 4-hydroxylase</fullName>
    </submittedName>
</protein>
<dbReference type="GO" id="GO:0008681">
    <property type="term" value="F:2-octaprenyl-6-methoxyphenol hydroxylase activity"/>
    <property type="evidence" value="ECO:0007669"/>
    <property type="project" value="InterPro"/>
</dbReference>
<dbReference type="GO" id="GO:0110142">
    <property type="term" value="C:ubiquinone biosynthesis complex"/>
    <property type="evidence" value="ECO:0007669"/>
    <property type="project" value="UniProtKB-ARBA"/>
</dbReference>
<dbReference type="KEGG" id="sva:SVA_3632"/>
<dbReference type="NCBIfam" id="TIGR01984">
    <property type="entry name" value="UbiH"/>
    <property type="match status" value="1"/>
</dbReference>
<evidence type="ECO:0000313" key="10">
    <source>
        <dbReference type="EMBL" id="BAU50168.1"/>
    </source>
</evidence>
<dbReference type="SUPFAM" id="SSF51905">
    <property type="entry name" value="FAD/NAD(P)-binding domain"/>
    <property type="match status" value="1"/>
</dbReference>
<dbReference type="InterPro" id="IPR051205">
    <property type="entry name" value="UbiH/COQ6_monooxygenase"/>
</dbReference>
<dbReference type="AlphaFoldDB" id="A0A1C7AFN0"/>
<evidence type="ECO:0000256" key="7">
    <source>
        <dbReference type="ARBA" id="ARBA00023033"/>
    </source>
</evidence>
<keyword evidence="5" id="KW-0274">FAD</keyword>
<dbReference type="InterPro" id="IPR018168">
    <property type="entry name" value="Ubi_Hdrlase_CS"/>
</dbReference>
<dbReference type="FunFam" id="3.50.50.60:FF:000021">
    <property type="entry name" value="Ubiquinone biosynthesis monooxygenase COQ6"/>
    <property type="match status" value="1"/>
</dbReference>
<organism evidence="10 11">
    <name type="scientific">Sulfurifustis variabilis</name>
    <dbReference type="NCBI Taxonomy" id="1675686"/>
    <lineage>
        <taxon>Bacteria</taxon>
        <taxon>Pseudomonadati</taxon>
        <taxon>Pseudomonadota</taxon>
        <taxon>Gammaproteobacteria</taxon>
        <taxon>Acidiferrobacterales</taxon>
        <taxon>Acidiferrobacteraceae</taxon>
        <taxon>Sulfurifustis</taxon>
    </lineage>
</organism>
<feature type="domain" description="FAD-binding" evidence="9">
    <location>
        <begin position="5"/>
        <end position="341"/>
    </location>
</feature>
<dbReference type="Proteomes" id="UP000218899">
    <property type="component" value="Chromosome"/>
</dbReference>
<gene>
    <name evidence="10" type="ORF">SVA_3632</name>
</gene>
<comment type="cofactor">
    <cofactor evidence="1">
        <name>FAD</name>
        <dbReference type="ChEBI" id="CHEBI:57692"/>
    </cofactor>
</comment>
<keyword evidence="4" id="KW-0285">Flavoprotein</keyword>
<dbReference type="RefSeq" id="WP_096462493.1">
    <property type="nucleotide sequence ID" value="NZ_AP014936.1"/>
</dbReference>
<evidence type="ECO:0000256" key="4">
    <source>
        <dbReference type="ARBA" id="ARBA00022630"/>
    </source>
</evidence>
<dbReference type="GO" id="GO:0071949">
    <property type="term" value="F:FAD binding"/>
    <property type="evidence" value="ECO:0007669"/>
    <property type="project" value="InterPro"/>
</dbReference>
<proteinExistence type="inferred from homology"/>
<dbReference type="GO" id="GO:0006744">
    <property type="term" value="P:ubiquinone biosynthetic process"/>
    <property type="evidence" value="ECO:0007669"/>
    <property type="project" value="UniProtKB-UniPathway"/>
</dbReference>
<dbReference type="NCBIfam" id="TIGR01988">
    <property type="entry name" value="Ubi-OHases"/>
    <property type="match status" value="1"/>
</dbReference>
<comment type="pathway">
    <text evidence="2">Cofactor biosynthesis; ubiquinone biosynthesis.</text>
</comment>
<evidence type="ECO:0000256" key="3">
    <source>
        <dbReference type="ARBA" id="ARBA00005349"/>
    </source>
</evidence>
<evidence type="ECO:0000256" key="8">
    <source>
        <dbReference type="ARBA" id="ARBA00065734"/>
    </source>
</evidence>
<dbReference type="Pfam" id="PF01494">
    <property type="entry name" value="FAD_binding_3"/>
    <property type="match status" value="1"/>
</dbReference>
<dbReference type="EMBL" id="AP014936">
    <property type="protein sequence ID" value="BAU50168.1"/>
    <property type="molecule type" value="Genomic_DNA"/>
</dbReference>
<dbReference type="PANTHER" id="PTHR43876:SF8">
    <property type="entry name" value="2-OCTAPRENYL-6-METHOXYPHENOL HYDROXYLASE"/>
    <property type="match status" value="1"/>
</dbReference>
<comment type="subunit">
    <text evidence="8">Component of the Ubi complex metabolon, which regroups five ubiquinone biosynthesis proteins (UbiE, UbiF, UbiG, UbiH and UbiI) and two accessory factors (UbiK and the lipid-binding protein UbiJ).</text>
</comment>
<dbReference type="UniPathway" id="UPA00232"/>
<dbReference type="InterPro" id="IPR002938">
    <property type="entry name" value="FAD-bd"/>
</dbReference>
<dbReference type="PRINTS" id="PR00420">
    <property type="entry name" value="RNGMNOXGNASE"/>
</dbReference>
<dbReference type="InterPro" id="IPR010971">
    <property type="entry name" value="UbiH/COQ6"/>
</dbReference>
<dbReference type="PROSITE" id="PS01304">
    <property type="entry name" value="UBIH"/>
    <property type="match status" value="1"/>
</dbReference>
<comment type="similarity">
    <text evidence="3">Belongs to the UbiH/COQ6 family.</text>
</comment>
<evidence type="ECO:0000259" key="9">
    <source>
        <dbReference type="Pfam" id="PF01494"/>
    </source>
</evidence>
<keyword evidence="6" id="KW-0560">Oxidoreductase</keyword>
<dbReference type="Gene3D" id="3.50.50.60">
    <property type="entry name" value="FAD/NAD(P)-binding domain"/>
    <property type="match status" value="2"/>
</dbReference>
<evidence type="ECO:0000313" key="11">
    <source>
        <dbReference type="Proteomes" id="UP000218899"/>
    </source>
</evidence>
<evidence type="ECO:0000256" key="5">
    <source>
        <dbReference type="ARBA" id="ARBA00022827"/>
    </source>
</evidence>
<dbReference type="NCBIfam" id="NF004356">
    <property type="entry name" value="PRK05732.1"/>
    <property type="match status" value="1"/>
</dbReference>
<evidence type="ECO:0000256" key="6">
    <source>
        <dbReference type="ARBA" id="ARBA00023002"/>
    </source>
</evidence>
<reference evidence="10 11" key="1">
    <citation type="submission" date="2015-08" db="EMBL/GenBank/DDBJ databases">
        <title>Complete genome sequence of Sulfurifustis variabilis.</title>
        <authorList>
            <person name="Miura A."/>
            <person name="Kojima H."/>
            <person name="Fukui M."/>
        </authorList>
    </citation>
    <scope>NUCLEOTIDE SEQUENCE [LARGE SCALE GENOMIC DNA]</scope>
    <source>
        <strain evidence="11">skN76</strain>
    </source>
</reference>
<keyword evidence="11" id="KW-1185">Reference proteome</keyword>
<dbReference type="PANTHER" id="PTHR43876">
    <property type="entry name" value="UBIQUINONE BIOSYNTHESIS MONOOXYGENASE COQ6, MITOCHONDRIAL"/>
    <property type="match status" value="1"/>
</dbReference>
<dbReference type="PROSITE" id="PS51257">
    <property type="entry name" value="PROKAR_LIPOPROTEIN"/>
    <property type="match status" value="1"/>
</dbReference>
<evidence type="ECO:0000256" key="1">
    <source>
        <dbReference type="ARBA" id="ARBA00001974"/>
    </source>
</evidence>
<sequence length="414" mass="44557">MRSDFDILIVGGGLVGASLACALRGGPYSIGVVEAVPLASAMQPSYDDRHLALAFGSRRIFEGIGVWIAIEPRVSPIRRIHISDRGRFGVARLEAREAGLPALGYVVTARELGAALLAVLEREPAIELRCPARVEAIAFEASGARVTIRRNEQTEILSARLVVAADGADSPVREMAGIAARRIEYGQTAVVSNVAPGLPHRDTAYERFTDSGPLAVLPAGPDRCAVVWSARTEEASEILAWDDDTFRAALQERFGQRLGPFGRIGARRAYPLALTRVDEHVRSRLALIGNAAHTVHPVAGQGFNLGLRDVAALAELLLEAHVSGRDPGELALLERYAAWRRRDNRVTAGFTHSLIRLFSNDYLPIALARNAALVAIDLLPAIKRRLIRVTSGQSGRLPRLALGLPLTGADDGGR</sequence>
<dbReference type="InterPro" id="IPR036188">
    <property type="entry name" value="FAD/NAD-bd_sf"/>
</dbReference>
<evidence type="ECO:0000256" key="2">
    <source>
        <dbReference type="ARBA" id="ARBA00004749"/>
    </source>
</evidence>
<keyword evidence="7" id="KW-0503">Monooxygenase</keyword>
<dbReference type="OrthoDB" id="9769565at2"/>
<accession>A0A1C7AFN0</accession>
<name>A0A1C7AFN0_9GAMM</name>
<dbReference type="InterPro" id="IPR011295">
    <property type="entry name" value="UbiH"/>
</dbReference>